<reference evidence="2" key="1">
    <citation type="journal article" date="2014" name="Int. J. Syst. Evol. Microbiol.">
        <title>Complete genome sequence of Corynebacterium casei LMG S-19264T (=DSM 44701T), isolated from a smear-ripened cheese.</title>
        <authorList>
            <consortium name="US DOE Joint Genome Institute (JGI-PGF)"/>
            <person name="Walter F."/>
            <person name="Albersmeier A."/>
            <person name="Kalinowski J."/>
            <person name="Ruckert C."/>
        </authorList>
    </citation>
    <scope>NUCLEOTIDE SEQUENCE</scope>
    <source>
        <strain evidence="2">CGMCC 4.7430</strain>
    </source>
</reference>
<evidence type="ECO:0000313" key="3">
    <source>
        <dbReference type="Proteomes" id="UP000660745"/>
    </source>
</evidence>
<comment type="caution">
    <text evidence="2">The sequence shown here is derived from an EMBL/GenBank/DDBJ whole genome shotgun (WGS) entry which is preliminary data.</text>
</comment>
<protein>
    <submittedName>
        <fullName evidence="2">Uncharacterized protein</fullName>
    </submittedName>
</protein>
<dbReference type="RefSeq" id="WP_189139518.1">
    <property type="nucleotide sequence ID" value="NZ_BMNK01000005.1"/>
</dbReference>
<reference evidence="2" key="2">
    <citation type="submission" date="2020-09" db="EMBL/GenBank/DDBJ databases">
        <authorList>
            <person name="Sun Q."/>
            <person name="Zhou Y."/>
        </authorList>
    </citation>
    <scope>NUCLEOTIDE SEQUENCE</scope>
    <source>
        <strain evidence="2">CGMCC 4.7430</strain>
    </source>
</reference>
<sequence length="65" mass="6619">MARGRADLDVGAGTINVGIRTAPPYSNGTAVLADAKTALGRVHDNLGDDSEVSDGNTVELDAHVT</sequence>
<dbReference type="AlphaFoldDB" id="A0A918A6W5"/>
<proteinExistence type="predicted"/>
<evidence type="ECO:0000313" key="2">
    <source>
        <dbReference type="EMBL" id="GGP07040.1"/>
    </source>
</evidence>
<dbReference type="Proteomes" id="UP000660745">
    <property type="component" value="Unassembled WGS sequence"/>
</dbReference>
<accession>A0A918A6W5</accession>
<feature type="region of interest" description="Disordered" evidence="1">
    <location>
        <begin position="45"/>
        <end position="65"/>
    </location>
</feature>
<organism evidence="2 3">
    <name type="scientific">Nonomuraea glycinis</name>
    <dbReference type="NCBI Taxonomy" id="2047744"/>
    <lineage>
        <taxon>Bacteria</taxon>
        <taxon>Bacillati</taxon>
        <taxon>Actinomycetota</taxon>
        <taxon>Actinomycetes</taxon>
        <taxon>Streptosporangiales</taxon>
        <taxon>Streptosporangiaceae</taxon>
        <taxon>Nonomuraea</taxon>
    </lineage>
</organism>
<keyword evidence="3" id="KW-1185">Reference proteome</keyword>
<evidence type="ECO:0000256" key="1">
    <source>
        <dbReference type="SAM" id="MobiDB-lite"/>
    </source>
</evidence>
<name>A0A918A6W5_9ACTN</name>
<gene>
    <name evidence="2" type="ORF">GCM10012278_33220</name>
</gene>
<dbReference type="EMBL" id="BMNK01000005">
    <property type="protein sequence ID" value="GGP07040.1"/>
    <property type="molecule type" value="Genomic_DNA"/>
</dbReference>